<dbReference type="OMA" id="VPACKIS"/>
<name>A0A2K1KEX6_PHYPA</name>
<dbReference type="PANTHER" id="PTHR21068">
    <property type="entry name" value="SPARTIN"/>
    <property type="match status" value="1"/>
</dbReference>
<dbReference type="Gramene" id="Pp3c6_8990V3.4">
    <property type="protein sequence ID" value="Pp3c6_8990V3.4"/>
    <property type="gene ID" value="Pp3c6_8990"/>
</dbReference>
<feature type="domain" description="Senescence" evidence="2">
    <location>
        <begin position="169"/>
        <end position="349"/>
    </location>
</feature>
<reference evidence="3 5" key="1">
    <citation type="journal article" date="2008" name="Science">
        <title>The Physcomitrella genome reveals evolutionary insights into the conquest of land by plants.</title>
        <authorList>
            <person name="Rensing S."/>
            <person name="Lang D."/>
            <person name="Zimmer A."/>
            <person name="Terry A."/>
            <person name="Salamov A."/>
            <person name="Shapiro H."/>
            <person name="Nishiyama T."/>
            <person name="Perroud P.-F."/>
            <person name="Lindquist E."/>
            <person name="Kamisugi Y."/>
            <person name="Tanahashi T."/>
            <person name="Sakakibara K."/>
            <person name="Fujita T."/>
            <person name="Oishi K."/>
            <person name="Shin-I T."/>
            <person name="Kuroki Y."/>
            <person name="Toyoda A."/>
            <person name="Suzuki Y."/>
            <person name="Hashimoto A."/>
            <person name="Yamaguchi K."/>
            <person name="Sugano A."/>
            <person name="Kohara Y."/>
            <person name="Fujiyama A."/>
            <person name="Anterola A."/>
            <person name="Aoki S."/>
            <person name="Ashton N."/>
            <person name="Barbazuk W.B."/>
            <person name="Barker E."/>
            <person name="Bennetzen J."/>
            <person name="Bezanilla M."/>
            <person name="Blankenship R."/>
            <person name="Cho S.H."/>
            <person name="Dutcher S."/>
            <person name="Estelle M."/>
            <person name="Fawcett J.A."/>
            <person name="Gundlach H."/>
            <person name="Hanada K."/>
            <person name="Heyl A."/>
            <person name="Hicks K.A."/>
            <person name="Hugh J."/>
            <person name="Lohr M."/>
            <person name="Mayer K."/>
            <person name="Melkozernov A."/>
            <person name="Murata T."/>
            <person name="Nelson D."/>
            <person name="Pils B."/>
            <person name="Prigge M."/>
            <person name="Reiss B."/>
            <person name="Renner T."/>
            <person name="Rombauts S."/>
            <person name="Rushton P."/>
            <person name="Sanderfoot A."/>
            <person name="Schween G."/>
            <person name="Shiu S.-H."/>
            <person name="Stueber K."/>
            <person name="Theodoulou F.L."/>
            <person name="Tu H."/>
            <person name="Van de Peer Y."/>
            <person name="Verrier P.J."/>
            <person name="Waters E."/>
            <person name="Wood A."/>
            <person name="Yang L."/>
            <person name="Cove D."/>
            <person name="Cuming A."/>
            <person name="Hasebe M."/>
            <person name="Lucas S."/>
            <person name="Mishler D.B."/>
            <person name="Reski R."/>
            <person name="Grigoriev I."/>
            <person name="Quatrano R.S."/>
            <person name="Boore J.L."/>
        </authorList>
    </citation>
    <scope>NUCLEOTIDE SEQUENCE [LARGE SCALE GENOMIC DNA]</scope>
    <source>
        <strain evidence="4 5">cv. Gransden 2004</strain>
    </source>
</reference>
<dbReference type="RefSeq" id="XP_024378937.1">
    <property type="nucleotide sequence ID" value="XM_024523169.2"/>
</dbReference>
<dbReference type="STRING" id="3218.A0A2K1KEX6"/>
<dbReference type="RefSeq" id="XP_073390987.1">
    <property type="nucleotide sequence ID" value="XM_073534886.1"/>
</dbReference>
<dbReference type="Gramene" id="Pp3c6_8990V3.1">
    <property type="protein sequence ID" value="Pp3c6_8990V3.1"/>
    <property type="gene ID" value="Pp3c6_8990"/>
</dbReference>
<dbReference type="Gramene" id="Pp3c6_8990V3.2">
    <property type="protein sequence ID" value="Pp3c6_8990V3.2"/>
    <property type="gene ID" value="Pp3c6_8990"/>
</dbReference>
<dbReference type="EMBL" id="ABEU02000006">
    <property type="protein sequence ID" value="PNR52330.1"/>
    <property type="molecule type" value="Genomic_DNA"/>
</dbReference>
<dbReference type="EnsemblPlants" id="Pp3c6_8990V3.2">
    <property type="protein sequence ID" value="Pp3c6_8990V3.2"/>
    <property type="gene ID" value="Pp3c6_8990"/>
</dbReference>
<evidence type="ECO:0000313" key="3">
    <source>
        <dbReference type="EMBL" id="PNR52330.1"/>
    </source>
</evidence>
<dbReference type="RefSeq" id="XP_024378934.1">
    <property type="nucleotide sequence ID" value="XM_024523166.2"/>
</dbReference>
<reference evidence="4" key="3">
    <citation type="submission" date="2020-12" db="UniProtKB">
        <authorList>
            <consortium name="EnsemblPlants"/>
        </authorList>
    </citation>
    <scope>IDENTIFICATION</scope>
</reference>
<dbReference type="Proteomes" id="UP000006727">
    <property type="component" value="Chromosome 6"/>
</dbReference>
<dbReference type="Gramene" id="Pp3c6_8990V3.5">
    <property type="protein sequence ID" value="Pp3c6_8990V3.5"/>
    <property type="gene ID" value="Pp3c6_8990"/>
</dbReference>
<dbReference type="OrthoDB" id="1902436at2759"/>
<accession>A0A2K1KEX6</accession>
<gene>
    <name evidence="4" type="primary">LOC112283873</name>
    <name evidence="3" type="ORF">PHYPA_008704</name>
</gene>
<evidence type="ECO:0000313" key="4">
    <source>
        <dbReference type="EnsemblPlants" id="Pp3c6_8990V3.1"/>
    </source>
</evidence>
<dbReference type="EnsemblPlants" id="Pp3c6_8990V3.6">
    <property type="protein sequence ID" value="Pp3c6_8990V3.6"/>
    <property type="gene ID" value="Pp3c6_8990"/>
</dbReference>
<dbReference type="GeneID" id="112283873"/>
<dbReference type="RefSeq" id="XP_024378938.1">
    <property type="nucleotide sequence ID" value="XM_024523170.2"/>
</dbReference>
<protein>
    <recommendedName>
        <fullName evidence="2">Senescence domain-containing protein</fullName>
    </recommendedName>
</protein>
<keyword evidence="5" id="KW-1185">Reference proteome</keyword>
<evidence type="ECO:0000256" key="1">
    <source>
        <dbReference type="SAM" id="MobiDB-lite"/>
    </source>
</evidence>
<dbReference type="InterPro" id="IPR045036">
    <property type="entry name" value="Spartin-like"/>
</dbReference>
<feature type="region of interest" description="Disordered" evidence="1">
    <location>
        <begin position="358"/>
        <end position="395"/>
    </location>
</feature>
<dbReference type="InterPro" id="IPR009686">
    <property type="entry name" value="Senescence/spartin_C"/>
</dbReference>
<dbReference type="AlphaFoldDB" id="A0A2K1KEX6"/>
<dbReference type="PANTHER" id="PTHR21068:SF49">
    <property type="entry name" value="SENESCENCE DOMAIN-CONTAINING PROTEIN"/>
    <property type="match status" value="1"/>
</dbReference>
<proteinExistence type="predicted"/>
<reference evidence="3 5" key="2">
    <citation type="journal article" date="2018" name="Plant J.">
        <title>The Physcomitrella patens chromosome-scale assembly reveals moss genome structure and evolution.</title>
        <authorList>
            <person name="Lang D."/>
            <person name="Ullrich K.K."/>
            <person name="Murat F."/>
            <person name="Fuchs J."/>
            <person name="Jenkins J."/>
            <person name="Haas F.B."/>
            <person name="Piednoel M."/>
            <person name="Gundlach H."/>
            <person name="Van Bel M."/>
            <person name="Meyberg R."/>
            <person name="Vives C."/>
            <person name="Morata J."/>
            <person name="Symeonidi A."/>
            <person name="Hiss M."/>
            <person name="Muchero W."/>
            <person name="Kamisugi Y."/>
            <person name="Saleh O."/>
            <person name="Blanc G."/>
            <person name="Decker E.L."/>
            <person name="van Gessel N."/>
            <person name="Grimwood J."/>
            <person name="Hayes R.D."/>
            <person name="Graham S.W."/>
            <person name="Gunter L.E."/>
            <person name="McDaniel S.F."/>
            <person name="Hoernstein S.N.W."/>
            <person name="Larsson A."/>
            <person name="Li F.W."/>
            <person name="Perroud P.F."/>
            <person name="Phillips J."/>
            <person name="Ranjan P."/>
            <person name="Rokshar D.S."/>
            <person name="Rothfels C.J."/>
            <person name="Schneider L."/>
            <person name="Shu S."/>
            <person name="Stevenson D.W."/>
            <person name="Thummler F."/>
            <person name="Tillich M."/>
            <person name="Villarreal Aguilar J.C."/>
            <person name="Widiez T."/>
            <person name="Wong G.K."/>
            <person name="Wymore A."/>
            <person name="Zhang Y."/>
            <person name="Zimmer A.D."/>
            <person name="Quatrano R.S."/>
            <person name="Mayer K.F.X."/>
            <person name="Goodstein D."/>
            <person name="Casacuberta J.M."/>
            <person name="Vandepoele K."/>
            <person name="Reski R."/>
            <person name="Cuming A.C."/>
            <person name="Tuskan G.A."/>
            <person name="Maumus F."/>
            <person name="Salse J."/>
            <person name="Schmutz J."/>
            <person name="Rensing S.A."/>
        </authorList>
    </citation>
    <scope>NUCLEOTIDE SEQUENCE [LARGE SCALE GENOMIC DNA]</scope>
    <source>
        <strain evidence="4 5">cv. Gransden 2004</strain>
    </source>
</reference>
<evidence type="ECO:0000313" key="5">
    <source>
        <dbReference type="Proteomes" id="UP000006727"/>
    </source>
</evidence>
<evidence type="ECO:0000259" key="2">
    <source>
        <dbReference type="Pfam" id="PF06911"/>
    </source>
</evidence>
<dbReference type="EnsemblPlants" id="Pp3c6_8990V3.1">
    <property type="protein sequence ID" value="Pp3c6_8990V3.1"/>
    <property type="gene ID" value="Pp3c6_8990"/>
</dbReference>
<dbReference type="Pfam" id="PF06911">
    <property type="entry name" value="Senescence"/>
    <property type="match status" value="1"/>
</dbReference>
<dbReference type="RefSeq" id="XP_024378936.1">
    <property type="nucleotide sequence ID" value="XM_024523168.2"/>
</dbReference>
<dbReference type="EnsemblPlants" id="Pp3c6_8990V3.4">
    <property type="protein sequence ID" value="Pp3c6_8990V3.4"/>
    <property type="gene ID" value="Pp3c6_8990"/>
</dbReference>
<dbReference type="Gramene" id="Pp3c6_8990V3.6">
    <property type="protein sequence ID" value="Pp3c6_8990V3.6"/>
    <property type="gene ID" value="Pp3c6_8990"/>
</dbReference>
<dbReference type="GO" id="GO:0005886">
    <property type="term" value="C:plasma membrane"/>
    <property type="evidence" value="ECO:0000318"/>
    <property type="project" value="GO_Central"/>
</dbReference>
<dbReference type="RefSeq" id="XP_073390989.1">
    <property type="nucleotide sequence ID" value="XM_073534888.1"/>
</dbReference>
<dbReference type="Gramene" id="Pp3c6_8990V3.3">
    <property type="protein sequence ID" value="Pp3c6_8990V3.3"/>
    <property type="gene ID" value="Pp3c6_8990"/>
</dbReference>
<dbReference type="KEGG" id="ppp:112283873"/>
<feature type="compositionally biased region" description="Low complexity" evidence="1">
    <location>
        <begin position="359"/>
        <end position="386"/>
    </location>
</feature>
<dbReference type="EnsemblPlants" id="Pp3c6_8990V3.5">
    <property type="protein sequence ID" value="Pp3c6_8990V3.5"/>
    <property type="gene ID" value="Pp3c6_8990"/>
</dbReference>
<dbReference type="PaxDb" id="3218-PP1S270_68V6.1"/>
<sequence>MGGESSSSSSVESFESGEFEMGSQRELINIKGAQLYLIDGEESVLMQSGDFSLKLLKQTHSPLAVVVANVAEVQWPVGKDAPALKVFHHRYTFALPGLVYGIIFPASTSPGSLLRLETILALYSTFEAHHEIANAVQYEFSLAGDKDNAGYWTAVAPEVETLSSRVARQIDSTSTVVASNLVIGGDWAALGIKHGGSLLKRNSDTYSGGGGGGVSPRVMKRMQQARRMSAVAKLMSRSLLKGAISATGHVSKTLGLNATPSSGPQYGVSEDTARNVAVASVDAFGKVVEAVETAGKSLMDATQKVGTDIVQERFGRQAGLVLQDGLGAMGNVINTAWTLNKMGVMMLLRMTAASTALNTRSGSMSTSSTTTGDENVSSPSSTGSKPTKQHFQRPLQHQITLSPQQSAQSVPLNLSSTANVQSGQTLQTSQLFPTTPEQLRHHAVVGVPATSPLRLPTGNYTGLVPPTGPRGNSPFQQYHRHVSQPQSPFSFHPTANTQIE</sequence>
<dbReference type="EnsemblPlants" id="Pp3c6_8990V3.3">
    <property type="protein sequence ID" value="Pp3c6_8990V3.3"/>
    <property type="gene ID" value="Pp3c6_8990"/>
</dbReference>
<organism evidence="3">
    <name type="scientific">Physcomitrium patens</name>
    <name type="common">Spreading-leaved earth moss</name>
    <name type="synonym">Physcomitrella patens</name>
    <dbReference type="NCBI Taxonomy" id="3218"/>
    <lineage>
        <taxon>Eukaryota</taxon>
        <taxon>Viridiplantae</taxon>
        <taxon>Streptophyta</taxon>
        <taxon>Embryophyta</taxon>
        <taxon>Bryophyta</taxon>
        <taxon>Bryophytina</taxon>
        <taxon>Bryopsida</taxon>
        <taxon>Funariidae</taxon>
        <taxon>Funariales</taxon>
        <taxon>Funariaceae</taxon>
        <taxon>Physcomitrium</taxon>
    </lineage>
</organism>